<dbReference type="Pfam" id="PF00657">
    <property type="entry name" value="Lipase_GDSL"/>
    <property type="match status" value="1"/>
</dbReference>
<accession>A0ABD1G5N3</accession>
<dbReference type="GO" id="GO:0033879">
    <property type="term" value="F:acetylajmaline esterase activity"/>
    <property type="evidence" value="ECO:0007669"/>
    <property type="project" value="UniProtKB-EC"/>
</dbReference>
<dbReference type="AlphaFoldDB" id="A0ABD1G5N3"/>
<evidence type="ECO:0000256" key="2">
    <source>
        <dbReference type="ARBA" id="ARBA00023180"/>
    </source>
</evidence>
<keyword evidence="2" id="KW-0325">Glycoprotein</keyword>
<proteinExistence type="inferred from homology"/>
<comment type="similarity">
    <text evidence="1">Belongs to the 'GDSL' lipolytic enzyme family.</text>
</comment>
<keyword evidence="3" id="KW-0732">Signal</keyword>
<feature type="chain" id="PRO_5044740550" evidence="3">
    <location>
        <begin position="22"/>
        <end position="371"/>
    </location>
</feature>
<keyword evidence="4" id="KW-0378">Hydrolase</keyword>
<name>A0ABD1G5N3_SALDI</name>
<dbReference type="InterPro" id="IPR001087">
    <property type="entry name" value="GDSL"/>
</dbReference>
<dbReference type="EC" id="3.1.1.80" evidence="4"/>
<dbReference type="InterPro" id="IPR036514">
    <property type="entry name" value="SGNH_hydro_sf"/>
</dbReference>
<evidence type="ECO:0000313" key="4">
    <source>
        <dbReference type="EMBL" id="KAL1538293.1"/>
    </source>
</evidence>
<dbReference type="EMBL" id="JBEAFC010000010">
    <property type="protein sequence ID" value="KAL1538293.1"/>
    <property type="molecule type" value="Genomic_DNA"/>
</dbReference>
<dbReference type="PANTHER" id="PTHR22835">
    <property type="entry name" value="ZINC FINGER FYVE DOMAIN CONTAINING PROTEIN"/>
    <property type="match status" value="1"/>
</dbReference>
<sequence>MKSLKIIAYLLLIVGMGTASAQNSKCPFQFLYRFGDGISDIGNSVRVPPFGPLLPPTRDPYGVTFPGSPIGHWSDGCVEMDYVAEAVGLPNIVPYLAIDDSRSYDGVVFSVAGGTTLNASFFESMGVRIPPFDIPLDTQLTWFRTFLQSNSTSQTEYAKRQPSNSAIIFEFAQLNDIGYALVQGKSIQEVTNYVSLLVEALINAAREVIKLGATRVVYTSAVPLGCNPYILTALATDDASAYDGLRCLKAVNNVAVKFNENLLSSLLALKKEFPTVSIYPTDYYATVAGQIILRTPLGSGRGNPALRSCCGVGGRYNYDFKRLCGSPNVTACPNPNNSIYWDGIHFTQQVYRNVVAIQIVPALLLLQCRLI</sequence>
<reference evidence="4 5" key="1">
    <citation type="submission" date="2024-06" db="EMBL/GenBank/DDBJ databases">
        <title>A chromosome level genome sequence of Diviner's sage (Salvia divinorum).</title>
        <authorList>
            <person name="Ford S.A."/>
            <person name="Ro D.-K."/>
            <person name="Ness R.W."/>
            <person name="Phillips M.A."/>
        </authorList>
    </citation>
    <scope>NUCLEOTIDE SEQUENCE [LARGE SCALE GENOMIC DNA]</scope>
    <source>
        <strain evidence="4">SAF-2024a</strain>
        <tissue evidence="4">Leaf</tissue>
    </source>
</reference>
<comment type="caution">
    <text evidence="4">The sequence shown here is derived from an EMBL/GenBank/DDBJ whole genome shotgun (WGS) entry which is preliminary data.</text>
</comment>
<dbReference type="Proteomes" id="UP001567538">
    <property type="component" value="Unassembled WGS sequence"/>
</dbReference>
<dbReference type="Gene3D" id="3.40.50.1110">
    <property type="entry name" value="SGNH hydrolase"/>
    <property type="match status" value="1"/>
</dbReference>
<evidence type="ECO:0000256" key="1">
    <source>
        <dbReference type="ARBA" id="ARBA00008668"/>
    </source>
</evidence>
<feature type="signal peptide" evidence="3">
    <location>
        <begin position="1"/>
        <end position="21"/>
    </location>
</feature>
<evidence type="ECO:0000313" key="5">
    <source>
        <dbReference type="Proteomes" id="UP001567538"/>
    </source>
</evidence>
<dbReference type="PANTHER" id="PTHR22835:SF683">
    <property type="entry name" value="OS05G0506800 PROTEIN"/>
    <property type="match status" value="1"/>
</dbReference>
<gene>
    <name evidence="4" type="ORF">AAHA92_27053</name>
</gene>
<keyword evidence="5" id="KW-1185">Reference proteome</keyword>
<evidence type="ECO:0000256" key="3">
    <source>
        <dbReference type="SAM" id="SignalP"/>
    </source>
</evidence>
<organism evidence="4 5">
    <name type="scientific">Salvia divinorum</name>
    <name type="common">Maria pastora</name>
    <name type="synonym">Diviner's sage</name>
    <dbReference type="NCBI Taxonomy" id="28513"/>
    <lineage>
        <taxon>Eukaryota</taxon>
        <taxon>Viridiplantae</taxon>
        <taxon>Streptophyta</taxon>
        <taxon>Embryophyta</taxon>
        <taxon>Tracheophyta</taxon>
        <taxon>Spermatophyta</taxon>
        <taxon>Magnoliopsida</taxon>
        <taxon>eudicotyledons</taxon>
        <taxon>Gunneridae</taxon>
        <taxon>Pentapetalae</taxon>
        <taxon>asterids</taxon>
        <taxon>lamiids</taxon>
        <taxon>Lamiales</taxon>
        <taxon>Lamiaceae</taxon>
        <taxon>Nepetoideae</taxon>
        <taxon>Mentheae</taxon>
        <taxon>Salviinae</taxon>
        <taxon>Salvia</taxon>
        <taxon>Salvia subgen. Calosphace</taxon>
    </lineage>
</organism>
<protein>
    <submittedName>
        <fullName evidence="4">Acetylajmaline esterase</fullName>
        <ecNumber evidence="4">3.1.1.80</ecNumber>
    </submittedName>
</protein>